<reference evidence="1" key="1">
    <citation type="submission" date="2023-04" db="EMBL/GenBank/DDBJ databases">
        <title>A chromosome-level genome assembly of the parasitoid wasp Eretmocerus hayati.</title>
        <authorList>
            <person name="Zhong Y."/>
            <person name="Liu S."/>
            <person name="Liu Y."/>
        </authorList>
    </citation>
    <scope>NUCLEOTIDE SEQUENCE</scope>
    <source>
        <strain evidence="1">ZJU_SS_LIU_2023</strain>
    </source>
</reference>
<dbReference type="EMBL" id="CM056741">
    <property type="protein sequence ID" value="KAJ8682546.1"/>
    <property type="molecule type" value="Genomic_DNA"/>
</dbReference>
<protein>
    <submittedName>
        <fullName evidence="1">Uncharacterized protein</fullName>
    </submittedName>
</protein>
<gene>
    <name evidence="1" type="ORF">QAD02_018338</name>
</gene>
<evidence type="ECO:0000313" key="2">
    <source>
        <dbReference type="Proteomes" id="UP001239111"/>
    </source>
</evidence>
<keyword evidence="2" id="KW-1185">Reference proteome</keyword>
<sequence length="264" mass="30505">MSQSNLVVSPLIWDFCISVEQDVRCWNSTVSRDKYPFYAILEFIDIYREHPEDYGVIISTHYVLGITYVNQDSPDETRARGKVIISDDKDGESGNLRLIYDAEQIILGKNEMVSLFKLEKAIEFGPRVQPIRMFEAGQTIDPNDTVILSRLVESPHGSLERRVHGSNVTVISKEECKDMQSRTYPYYTNTPEDCETLIWIRDFESPCNSYRNDILIQRGQLAGLKAKFGYEYFLPQPGDHTKRLFYRAVDISLLRDAIREHTGF</sequence>
<evidence type="ECO:0000313" key="1">
    <source>
        <dbReference type="EMBL" id="KAJ8682546.1"/>
    </source>
</evidence>
<name>A0ACC2PHN4_9HYME</name>
<accession>A0ACC2PHN4</accession>
<proteinExistence type="predicted"/>
<dbReference type="Proteomes" id="UP001239111">
    <property type="component" value="Chromosome 1"/>
</dbReference>
<organism evidence="1 2">
    <name type="scientific">Eretmocerus hayati</name>
    <dbReference type="NCBI Taxonomy" id="131215"/>
    <lineage>
        <taxon>Eukaryota</taxon>
        <taxon>Metazoa</taxon>
        <taxon>Ecdysozoa</taxon>
        <taxon>Arthropoda</taxon>
        <taxon>Hexapoda</taxon>
        <taxon>Insecta</taxon>
        <taxon>Pterygota</taxon>
        <taxon>Neoptera</taxon>
        <taxon>Endopterygota</taxon>
        <taxon>Hymenoptera</taxon>
        <taxon>Apocrita</taxon>
        <taxon>Proctotrupomorpha</taxon>
        <taxon>Chalcidoidea</taxon>
        <taxon>Aphelinidae</taxon>
        <taxon>Aphelininae</taxon>
        <taxon>Eretmocerus</taxon>
    </lineage>
</organism>
<comment type="caution">
    <text evidence="1">The sequence shown here is derived from an EMBL/GenBank/DDBJ whole genome shotgun (WGS) entry which is preliminary data.</text>
</comment>